<keyword evidence="1" id="KW-0240">DNA-directed RNA polymerase</keyword>
<dbReference type="InterPro" id="IPR036388">
    <property type="entry name" value="WH-like_DNA-bd_sf"/>
</dbReference>
<dbReference type="SUPFAM" id="SSF88659">
    <property type="entry name" value="Sigma3 and sigma4 domains of RNA polymerase sigma factors"/>
    <property type="match status" value="1"/>
</dbReference>
<evidence type="ECO:0000313" key="2">
    <source>
        <dbReference type="Proteomes" id="UP000677218"/>
    </source>
</evidence>
<dbReference type="EMBL" id="BMAY01000010">
    <property type="protein sequence ID" value="GFZ27416.1"/>
    <property type="molecule type" value="Genomic_DNA"/>
</dbReference>
<name>A0A916QHD7_9LACO</name>
<dbReference type="InterPro" id="IPR013324">
    <property type="entry name" value="RNA_pol_sigma_r3/r4-like"/>
</dbReference>
<dbReference type="AlphaFoldDB" id="A0A916QHD7"/>
<keyword evidence="2" id="KW-1185">Reference proteome</keyword>
<keyword evidence="1" id="KW-0804">Transcription</keyword>
<dbReference type="RefSeq" id="WP_212781108.1">
    <property type="nucleotide sequence ID" value="NZ_BMAY01000010.1"/>
</dbReference>
<comment type="caution">
    <text evidence="1">The sequence shown here is derived from an EMBL/GenBank/DDBJ whole genome shotgun (WGS) entry which is preliminary data.</text>
</comment>
<evidence type="ECO:0000313" key="1">
    <source>
        <dbReference type="EMBL" id="GFZ27416.1"/>
    </source>
</evidence>
<accession>A0A916QHD7</accession>
<sequence length="163" mass="19195">MNEIKPEHLEAAWKNQRLVHGALKVAHVHCYSQNYEDYLHEGLILYAEMLANNEDKSQEEIDKLSFRKIVWRTTDQLRKVQRDTERQDSDDQLLFQGYAENSDRLIGIKELLAQLDKVDQQILLEEIIANRPQKQVAAEAGITVRTLTRRKKKLLNQLREKLF</sequence>
<reference evidence="1" key="1">
    <citation type="submission" date="2020-08" db="EMBL/GenBank/DDBJ databases">
        <title>Taxonomic study for Lactobacillus species isolated from hardwood bark.</title>
        <authorList>
            <person name="Tohno M."/>
            <person name="Tanizawa Y."/>
        </authorList>
    </citation>
    <scope>NUCLEOTIDE SEQUENCE</scope>
    <source>
        <strain evidence="1">B40</strain>
    </source>
</reference>
<protein>
    <submittedName>
        <fullName evidence="1">DNA-directed RNA polymerase specialized sigma subunit</fullName>
    </submittedName>
</protein>
<dbReference type="GO" id="GO:0000428">
    <property type="term" value="C:DNA-directed RNA polymerase complex"/>
    <property type="evidence" value="ECO:0007669"/>
    <property type="project" value="UniProtKB-KW"/>
</dbReference>
<proteinExistence type="predicted"/>
<gene>
    <name evidence="1" type="ORF">LCB40_12960</name>
</gene>
<dbReference type="Proteomes" id="UP000677218">
    <property type="component" value="Unassembled WGS sequence"/>
</dbReference>
<organism evidence="1 2">
    <name type="scientific">Lactobacillus corticis</name>
    <dbReference type="NCBI Taxonomy" id="2201249"/>
    <lineage>
        <taxon>Bacteria</taxon>
        <taxon>Bacillati</taxon>
        <taxon>Bacillota</taxon>
        <taxon>Bacilli</taxon>
        <taxon>Lactobacillales</taxon>
        <taxon>Lactobacillaceae</taxon>
        <taxon>Lactobacillus</taxon>
    </lineage>
</organism>
<dbReference type="Gene3D" id="1.10.10.10">
    <property type="entry name" value="Winged helix-like DNA-binding domain superfamily/Winged helix DNA-binding domain"/>
    <property type="match status" value="1"/>
</dbReference>